<dbReference type="AlphaFoldDB" id="B0DEM5"/>
<dbReference type="RefSeq" id="XP_001882431.1">
    <property type="nucleotide sequence ID" value="XM_001882396.1"/>
</dbReference>
<dbReference type="GeneID" id="6077968"/>
<dbReference type="InParanoid" id="B0DEM5"/>
<gene>
    <name evidence="1" type="ORF">LACBIDRAFT_299401</name>
</gene>
<dbReference type="KEGG" id="lbc:LACBIDRAFT_299401"/>
<proteinExistence type="predicted"/>
<protein>
    <submittedName>
        <fullName evidence="1">Predicted protein</fullName>
    </submittedName>
</protein>
<evidence type="ECO:0000313" key="1">
    <source>
        <dbReference type="EMBL" id="EDR07058.1"/>
    </source>
</evidence>
<accession>B0DEM5</accession>
<keyword evidence="2" id="KW-1185">Reference proteome</keyword>
<reference evidence="1 2" key="1">
    <citation type="journal article" date="2008" name="Nature">
        <title>The genome of Laccaria bicolor provides insights into mycorrhizal symbiosis.</title>
        <authorList>
            <person name="Martin F."/>
            <person name="Aerts A."/>
            <person name="Ahren D."/>
            <person name="Brun A."/>
            <person name="Danchin E.G.J."/>
            <person name="Duchaussoy F."/>
            <person name="Gibon J."/>
            <person name="Kohler A."/>
            <person name="Lindquist E."/>
            <person name="Pereda V."/>
            <person name="Salamov A."/>
            <person name="Shapiro H.J."/>
            <person name="Wuyts J."/>
            <person name="Blaudez D."/>
            <person name="Buee M."/>
            <person name="Brokstein P."/>
            <person name="Canbaeck B."/>
            <person name="Cohen D."/>
            <person name="Courty P.E."/>
            <person name="Coutinho P.M."/>
            <person name="Delaruelle C."/>
            <person name="Detter J.C."/>
            <person name="Deveau A."/>
            <person name="DiFazio S."/>
            <person name="Duplessis S."/>
            <person name="Fraissinet-Tachet L."/>
            <person name="Lucic E."/>
            <person name="Frey-Klett P."/>
            <person name="Fourrey C."/>
            <person name="Feussner I."/>
            <person name="Gay G."/>
            <person name="Grimwood J."/>
            <person name="Hoegger P.J."/>
            <person name="Jain P."/>
            <person name="Kilaru S."/>
            <person name="Labbe J."/>
            <person name="Lin Y.C."/>
            <person name="Legue V."/>
            <person name="Le Tacon F."/>
            <person name="Marmeisse R."/>
            <person name="Melayah D."/>
            <person name="Montanini B."/>
            <person name="Muratet M."/>
            <person name="Nehls U."/>
            <person name="Niculita-Hirzel H."/>
            <person name="Oudot-Le Secq M.P."/>
            <person name="Peter M."/>
            <person name="Quesneville H."/>
            <person name="Rajashekar B."/>
            <person name="Reich M."/>
            <person name="Rouhier N."/>
            <person name="Schmutz J."/>
            <person name="Yin T."/>
            <person name="Chalot M."/>
            <person name="Henrissat B."/>
            <person name="Kuees U."/>
            <person name="Lucas S."/>
            <person name="Van de Peer Y."/>
            <person name="Podila G.K."/>
            <person name="Polle A."/>
            <person name="Pukkila P.J."/>
            <person name="Richardson P.M."/>
            <person name="Rouze P."/>
            <person name="Sanders I.R."/>
            <person name="Stajich J.E."/>
            <person name="Tunlid A."/>
            <person name="Tuskan G."/>
            <person name="Grigoriev I.V."/>
        </authorList>
    </citation>
    <scope>NUCLEOTIDE SEQUENCE [LARGE SCALE GENOMIC DNA]</scope>
    <source>
        <strain evidence="2">S238N-H82 / ATCC MYA-4686</strain>
    </source>
</reference>
<name>B0DEM5_LACBS</name>
<dbReference type="EMBL" id="DS547106">
    <property type="protein sequence ID" value="EDR07058.1"/>
    <property type="molecule type" value="Genomic_DNA"/>
</dbReference>
<dbReference type="HOGENOM" id="CLU_1315577_0_0_1"/>
<organism evidence="2">
    <name type="scientific">Laccaria bicolor (strain S238N-H82 / ATCC MYA-4686)</name>
    <name type="common">Bicoloured deceiver</name>
    <name type="synonym">Laccaria laccata var. bicolor</name>
    <dbReference type="NCBI Taxonomy" id="486041"/>
    <lineage>
        <taxon>Eukaryota</taxon>
        <taxon>Fungi</taxon>
        <taxon>Dikarya</taxon>
        <taxon>Basidiomycota</taxon>
        <taxon>Agaricomycotina</taxon>
        <taxon>Agaricomycetes</taxon>
        <taxon>Agaricomycetidae</taxon>
        <taxon>Agaricales</taxon>
        <taxon>Agaricineae</taxon>
        <taxon>Hydnangiaceae</taxon>
        <taxon>Laccaria</taxon>
    </lineage>
</organism>
<sequence length="209" mass="24481">MQWQEFEPQMWWRFMQWAWWKLAPPAGRPRLTPDQTTQRTFTLVASQSIPKSQGPSSSSQTRMCYSFIGWGWPSSIVTGGCDKVLRVWDGWMKGSGFDRKRGLGVNLKQRPQTRVSRVRLFAFAQVRPSMLKSKRSLQIVFKIPCYSGLLSFLKFSFIVFVQIFNYWLCWIHQGFTSLPQNGGQSLSPFNWYSICRIFSSRLIWQVVRT</sequence>
<dbReference type="Proteomes" id="UP000001194">
    <property type="component" value="Unassembled WGS sequence"/>
</dbReference>
<evidence type="ECO:0000313" key="2">
    <source>
        <dbReference type="Proteomes" id="UP000001194"/>
    </source>
</evidence>